<dbReference type="SMART" id="SM00421">
    <property type="entry name" value="HTH_LUXR"/>
    <property type="match status" value="1"/>
</dbReference>
<dbReference type="InterPro" id="IPR036388">
    <property type="entry name" value="WH-like_DNA-bd_sf"/>
</dbReference>
<keyword evidence="3" id="KW-1185">Reference proteome</keyword>
<protein>
    <submittedName>
        <fullName evidence="2">Helix-turn-helix transcriptional regulator</fullName>
    </submittedName>
</protein>
<dbReference type="EMBL" id="JAFKCV010000001">
    <property type="protein sequence ID" value="MBN7823922.1"/>
    <property type="molecule type" value="Genomic_DNA"/>
</dbReference>
<dbReference type="RefSeq" id="WP_206572025.1">
    <property type="nucleotide sequence ID" value="NZ_JAFKCV010000001.1"/>
</dbReference>
<dbReference type="GO" id="GO:0003677">
    <property type="term" value="F:DNA binding"/>
    <property type="evidence" value="ECO:0007669"/>
    <property type="project" value="InterPro"/>
</dbReference>
<dbReference type="InterPro" id="IPR000792">
    <property type="entry name" value="Tscrpt_reg_LuxR_C"/>
</dbReference>
<dbReference type="AlphaFoldDB" id="A0A939IPU3"/>
<sequence>MQLSSLIGQIYQAGLDGQWSGVLDGIIESTASNKAFFFFQELDKPTPLLLEFRTTFDFPYEAYAAYQKRTLEDPLYQTMANMLEGDSLELTGAIDVEAFEKTAFYKDFYLPFKTKYSIASLLIRDARHESVFAINRGQEDPRYEARDLQLISLLTPHLARSIQLYRDLTLYKQYASISKSILDQTDKGILVCDAKGGVLLANESANRELAHAKDIQIQGNRLTLFPSAYDLRLQQCISQCANFPTSIDSKESILLNRPEGESLLLAVTPLNRHTEFVDINQPCCLVTLSRQNAVNWSMLAREYGLTPKELALVQAINSKKTLAQLTREQGVTHNTLATHLKAIYKKMQVHSQAQLMATLGMFRD</sequence>
<reference evidence="2" key="1">
    <citation type="submission" date="2021-03" db="EMBL/GenBank/DDBJ databases">
        <title>novel species isolated from a fishpond in China.</title>
        <authorList>
            <person name="Lu H."/>
            <person name="Cai Z."/>
        </authorList>
    </citation>
    <scope>NUCLEOTIDE SEQUENCE</scope>
    <source>
        <strain evidence="2">JCM 30855</strain>
    </source>
</reference>
<feature type="domain" description="HTH luxR-type" evidence="1">
    <location>
        <begin position="302"/>
        <end position="359"/>
    </location>
</feature>
<proteinExistence type="predicted"/>
<organism evidence="2 3">
    <name type="scientific">Bowmanella dokdonensis</name>
    <dbReference type="NCBI Taxonomy" id="751969"/>
    <lineage>
        <taxon>Bacteria</taxon>
        <taxon>Pseudomonadati</taxon>
        <taxon>Pseudomonadota</taxon>
        <taxon>Gammaproteobacteria</taxon>
        <taxon>Alteromonadales</taxon>
        <taxon>Alteromonadaceae</taxon>
        <taxon>Bowmanella</taxon>
    </lineage>
</organism>
<evidence type="ECO:0000259" key="1">
    <source>
        <dbReference type="SMART" id="SM00421"/>
    </source>
</evidence>
<accession>A0A939IPU3</accession>
<dbReference type="GO" id="GO:0006355">
    <property type="term" value="P:regulation of DNA-templated transcription"/>
    <property type="evidence" value="ECO:0007669"/>
    <property type="project" value="InterPro"/>
</dbReference>
<dbReference type="Proteomes" id="UP000664654">
    <property type="component" value="Unassembled WGS sequence"/>
</dbReference>
<dbReference type="SUPFAM" id="SSF46894">
    <property type="entry name" value="C-terminal effector domain of the bipartite response regulators"/>
    <property type="match status" value="1"/>
</dbReference>
<gene>
    <name evidence="2" type="ORF">J0A66_01675</name>
</gene>
<name>A0A939IPU3_9ALTE</name>
<evidence type="ECO:0000313" key="3">
    <source>
        <dbReference type="Proteomes" id="UP000664654"/>
    </source>
</evidence>
<evidence type="ECO:0000313" key="2">
    <source>
        <dbReference type="EMBL" id="MBN7823922.1"/>
    </source>
</evidence>
<comment type="caution">
    <text evidence="2">The sequence shown here is derived from an EMBL/GenBank/DDBJ whole genome shotgun (WGS) entry which is preliminary data.</text>
</comment>
<dbReference type="InterPro" id="IPR016032">
    <property type="entry name" value="Sig_transdc_resp-reg_C-effctor"/>
</dbReference>
<dbReference type="Gene3D" id="1.10.10.10">
    <property type="entry name" value="Winged helix-like DNA-binding domain superfamily/Winged helix DNA-binding domain"/>
    <property type="match status" value="1"/>
</dbReference>